<dbReference type="SMART" id="SM00692">
    <property type="entry name" value="DM3"/>
    <property type="match status" value="1"/>
</dbReference>
<keyword evidence="1" id="KW-0479">Metal-binding</keyword>
<dbReference type="PROSITE" id="PS50950">
    <property type="entry name" value="ZF_THAP"/>
    <property type="match status" value="1"/>
</dbReference>
<dbReference type="InterPro" id="IPR038441">
    <property type="entry name" value="THAP_Znf_sf"/>
</dbReference>
<dbReference type="GO" id="GO:0008270">
    <property type="term" value="F:zinc ion binding"/>
    <property type="evidence" value="ECO:0007669"/>
    <property type="project" value="UniProtKB-KW"/>
</dbReference>
<dbReference type="SUPFAM" id="SSF57716">
    <property type="entry name" value="Glucocorticoid receptor-like (DNA-binding domain)"/>
    <property type="match status" value="1"/>
</dbReference>
<evidence type="ECO:0000259" key="7">
    <source>
        <dbReference type="PROSITE" id="PS50950"/>
    </source>
</evidence>
<dbReference type="Proteomes" id="UP000694523">
    <property type="component" value="Unplaced"/>
</dbReference>
<dbReference type="PANTHER" id="PTHR31751">
    <property type="entry name" value="SI:CH211-108C17.2-RELATED-RELATED"/>
    <property type="match status" value="1"/>
</dbReference>
<evidence type="ECO:0000256" key="3">
    <source>
        <dbReference type="ARBA" id="ARBA00022833"/>
    </source>
</evidence>
<evidence type="ECO:0000313" key="8">
    <source>
        <dbReference type="Ensembl" id="ENSNMLP00000035491.1"/>
    </source>
</evidence>
<reference evidence="8" key="1">
    <citation type="submission" date="2025-08" db="UniProtKB">
        <authorList>
            <consortium name="Ensembl"/>
        </authorList>
    </citation>
    <scope>IDENTIFICATION</scope>
</reference>
<dbReference type="AlphaFoldDB" id="A0A8C6UI61"/>
<feature type="compositionally biased region" description="Polar residues" evidence="6">
    <location>
        <begin position="230"/>
        <end position="240"/>
    </location>
</feature>
<dbReference type="PANTHER" id="PTHR31751:SF42">
    <property type="entry name" value="PROTEIN CBG10204"/>
    <property type="match status" value="1"/>
</dbReference>
<feature type="domain" description="THAP-type" evidence="7">
    <location>
        <begin position="1"/>
        <end position="92"/>
    </location>
</feature>
<evidence type="ECO:0000256" key="6">
    <source>
        <dbReference type="SAM" id="MobiDB-lite"/>
    </source>
</evidence>
<keyword evidence="2 5" id="KW-0863">Zinc-finger</keyword>
<dbReference type="InterPro" id="IPR006612">
    <property type="entry name" value="THAP_Znf"/>
</dbReference>
<evidence type="ECO:0000313" key="9">
    <source>
        <dbReference type="Proteomes" id="UP000694523"/>
    </source>
</evidence>
<keyword evidence="9" id="KW-1185">Reference proteome</keyword>
<dbReference type="Ensembl" id="ENSNMLT00000039534.1">
    <property type="protein sequence ID" value="ENSNMLP00000035491.1"/>
    <property type="gene ID" value="ENSNMLG00000022032.1"/>
</dbReference>
<feature type="region of interest" description="Disordered" evidence="6">
    <location>
        <begin position="203"/>
        <end position="248"/>
    </location>
</feature>
<dbReference type="Pfam" id="PF05485">
    <property type="entry name" value="THAP"/>
    <property type="match status" value="1"/>
</dbReference>
<sequence length="626" mass="70343">MPHCAAFGCNFQSKGNKGSDVSLHSFPKEPKLRKLWEDAVGRVALPKDPRLCSRHFSADSFEAFHRPQLMRELAGASGYKRRLKPDAVPTCFPHKEPKRPRVASESRIKARERREALDMYLNQPAIVTAASDNSRYDTEPAMEEVNTAKCPSNCLTSVSVQCLPVMCDASTQTEVSMSDAAVQCEANANANVHWPVTDHNYSGKGDIDLDGDSDGNSDDLFSPTPDDASVLSQPQCSQSDPDFVDSSSSQFTESQMSITTSTGRVFLFFEDQLKQLLGRCVKCGSLIAEEDVIELQNEGSQLTLEFTCANSCSYRWQAQPTLSGTKGAGNLLLTTSVFFSGIHFAKFKRFCCNMNLKSISEDTYTALRKKCVFPTITKTWINERNAVLTDLASQEVVLCGDGRCDSPGHSAKYCTYTFLDAQSNKVVDFKVVSVTQVSNSNAMELHGFKEALKTIEEDGVHVSTISTDRHPQIVKEMRINNPEKFHEFDPWHVAKGVSKKLTAEAKRRSYEDLGAWIPSIINHLWWCAQNCAEDAVLLKKKWVSVIHHVTNRHDWPGNRHYHCCDHEPLDEESQRKKLTHFGYDVMVHASMLAALDHNNNVNREQVSELFFFVAIWECFKENYFDL</sequence>
<protein>
    <recommendedName>
        <fullName evidence="7">THAP-type domain-containing protein</fullName>
    </recommendedName>
</protein>
<feature type="compositionally biased region" description="Acidic residues" evidence="6">
    <location>
        <begin position="208"/>
        <end position="217"/>
    </location>
</feature>
<dbReference type="SMART" id="SM00980">
    <property type="entry name" value="THAP"/>
    <property type="match status" value="1"/>
</dbReference>
<keyword evidence="4 5" id="KW-0238">DNA-binding</keyword>
<dbReference type="Gene3D" id="6.20.210.20">
    <property type="entry name" value="THAP domain"/>
    <property type="match status" value="1"/>
</dbReference>
<evidence type="ECO:0000256" key="2">
    <source>
        <dbReference type="ARBA" id="ARBA00022771"/>
    </source>
</evidence>
<keyword evidence="3" id="KW-0862">Zinc</keyword>
<dbReference type="GO" id="GO:0003677">
    <property type="term" value="F:DNA binding"/>
    <property type="evidence" value="ECO:0007669"/>
    <property type="project" value="UniProtKB-UniRule"/>
</dbReference>
<reference evidence="8" key="2">
    <citation type="submission" date="2025-09" db="UniProtKB">
        <authorList>
            <consortium name="Ensembl"/>
        </authorList>
    </citation>
    <scope>IDENTIFICATION</scope>
</reference>
<name>A0A8C6UI61_9GOBI</name>
<proteinExistence type="predicted"/>
<evidence type="ECO:0000256" key="4">
    <source>
        <dbReference type="ARBA" id="ARBA00023125"/>
    </source>
</evidence>
<organism evidence="8 9">
    <name type="scientific">Neogobius melanostomus</name>
    <name type="common">round goby</name>
    <dbReference type="NCBI Taxonomy" id="47308"/>
    <lineage>
        <taxon>Eukaryota</taxon>
        <taxon>Metazoa</taxon>
        <taxon>Chordata</taxon>
        <taxon>Craniata</taxon>
        <taxon>Vertebrata</taxon>
        <taxon>Euteleostomi</taxon>
        <taxon>Actinopterygii</taxon>
        <taxon>Neopterygii</taxon>
        <taxon>Teleostei</taxon>
        <taxon>Neoteleostei</taxon>
        <taxon>Acanthomorphata</taxon>
        <taxon>Gobiaria</taxon>
        <taxon>Gobiiformes</taxon>
        <taxon>Gobioidei</taxon>
        <taxon>Gobiidae</taxon>
        <taxon>Benthophilinae</taxon>
        <taxon>Neogobiini</taxon>
        <taxon>Neogobius</taxon>
    </lineage>
</organism>
<accession>A0A8C6UI61</accession>
<evidence type="ECO:0000256" key="5">
    <source>
        <dbReference type="PROSITE-ProRule" id="PRU00309"/>
    </source>
</evidence>
<evidence type="ECO:0000256" key="1">
    <source>
        <dbReference type="ARBA" id="ARBA00022723"/>
    </source>
</evidence>